<keyword evidence="8" id="KW-1185">Reference proteome</keyword>
<feature type="region of interest" description="Disordered" evidence="4">
    <location>
        <begin position="295"/>
        <end position="343"/>
    </location>
</feature>
<protein>
    <submittedName>
        <fullName evidence="6">Shk1 kinase binding protein 15</fullName>
    </submittedName>
</protein>
<dbReference type="InterPro" id="IPR024977">
    <property type="entry name" value="Apc4-like_WD40_dom"/>
</dbReference>
<evidence type="ECO:0000256" key="1">
    <source>
        <dbReference type="ARBA" id="ARBA00022574"/>
    </source>
</evidence>
<dbReference type="PANTHER" id="PTHR44675:SF1">
    <property type="entry name" value="P21-ACTIVATED PROTEIN KINASE-INTERACTING PROTEIN 1"/>
    <property type="match status" value="1"/>
</dbReference>
<evidence type="ECO:0000313" key="8">
    <source>
        <dbReference type="Proteomes" id="UP000001744"/>
    </source>
</evidence>
<proteinExistence type="predicted"/>
<dbReference type="GO" id="GO:0016301">
    <property type="term" value="F:kinase activity"/>
    <property type="evidence" value="ECO:0007669"/>
    <property type="project" value="UniProtKB-KW"/>
</dbReference>
<evidence type="ECO:0000256" key="2">
    <source>
        <dbReference type="ARBA" id="ARBA00022737"/>
    </source>
</evidence>
<feature type="domain" description="Anaphase-promoting complex subunit 4-like WD40" evidence="5">
    <location>
        <begin position="176"/>
        <end position="245"/>
    </location>
</feature>
<dbReference type="GO" id="GO:0030684">
    <property type="term" value="C:preribosome"/>
    <property type="evidence" value="ECO:0007669"/>
    <property type="project" value="EnsemblFungi"/>
</dbReference>
<dbReference type="eggNOG" id="KOG0294">
    <property type="taxonomic scope" value="Eukaryota"/>
</dbReference>
<reference evidence="6 8" key="1">
    <citation type="journal article" date="2011" name="Science">
        <title>Comparative functional genomics of the fission yeasts.</title>
        <authorList>
            <person name="Rhind N."/>
            <person name="Chen Z."/>
            <person name="Yassour M."/>
            <person name="Thompson D.A."/>
            <person name="Haas B.J."/>
            <person name="Habib N."/>
            <person name="Wapinski I."/>
            <person name="Roy S."/>
            <person name="Lin M.F."/>
            <person name="Heiman D.I."/>
            <person name="Young S.K."/>
            <person name="Furuya K."/>
            <person name="Guo Y."/>
            <person name="Pidoux A."/>
            <person name="Chen H.M."/>
            <person name="Robbertse B."/>
            <person name="Goldberg J.M."/>
            <person name="Aoki K."/>
            <person name="Bayne E.H."/>
            <person name="Berlin A.M."/>
            <person name="Desjardins C.A."/>
            <person name="Dobbs E."/>
            <person name="Dukaj L."/>
            <person name="Fan L."/>
            <person name="FitzGerald M.G."/>
            <person name="French C."/>
            <person name="Gujja S."/>
            <person name="Hansen K."/>
            <person name="Keifenheim D."/>
            <person name="Levin J.Z."/>
            <person name="Mosher R.A."/>
            <person name="Mueller C.A."/>
            <person name="Pfiffner J."/>
            <person name="Priest M."/>
            <person name="Russ C."/>
            <person name="Smialowska A."/>
            <person name="Swoboda P."/>
            <person name="Sykes S.M."/>
            <person name="Vaughn M."/>
            <person name="Vengrova S."/>
            <person name="Yoder R."/>
            <person name="Zeng Q."/>
            <person name="Allshire R."/>
            <person name="Baulcombe D."/>
            <person name="Birren B.W."/>
            <person name="Brown W."/>
            <person name="Ekwall K."/>
            <person name="Kellis M."/>
            <person name="Leatherwood J."/>
            <person name="Levin H."/>
            <person name="Margalit H."/>
            <person name="Martienssen R."/>
            <person name="Nieduszynski C.A."/>
            <person name="Spatafora J.W."/>
            <person name="Friedman N."/>
            <person name="Dalgaard J.Z."/>
            <person name="Baumann P."/>
            <person name="Niki H."/>
            <person name="Regev A."/>
            <person name="Nusbaum C."/>
        </authorList>
    </citation>
    <scope>NUCLEOTIDE SEQUENCE [LARGE SCALE GENOMIC DNA]</scope>
    <source>
        <strain evidence="8">yFS275 / FY16936</strain>
    </source>
</reference>
<dbReference type="PROSITE" id="PS00678">
    <property type="entry name" value="WD_REPEATS_1"/>
    <property type="match status" value="1"/>
</dbReference>
<sequence length="343" mass="37977">MLRFVVGTYTRLLYGVDVDLKKNTSKPIWLFEAHEKGLTALAVDGIHLASTSGDETIKIYDHTKNIQIADVSVPTDVSNACVRYMRFTKKHLLACHDNGQITMWSRDSWLLVHVLKSSSSKGITGIAVHPSEKLALTVGGDGKLRLWDLVRGKGSKVVGLERAGELVDFLNDETFIVMSRTSVEAFNFNIESLYTYKSKSQLNTMCFYKDKIAVGQGDGKISILDASNGELLKQLDTKQKRVKALYAACGYLVSASSDGIVKIWNDKWECVAEHKVPEGNRVTCMVAMEALTSAVPKPQKRVSQSESESDSESSSSESEDESAEEKTETKVKAKRANKKKRVD</sequence>
<dbReference type="RefSeq" id="XP_002173059.2">
    <property type="nucleotide sequence ID" value="XM_002173023.2"/>
</dbReference>
<dbReference type="HOGENOM" id="CLU_031466_2_0_1"/>
<dbReference type="SMART" id="SM00320">
    <property type="entry name" value="WD40"/>
    <property type="match status" value="5"/>
</dbReference>
<keyword evidence="2" id="KW-0677">Repeat</keyword>
<dbReference type="GO" id="GO:0070507">
    <property type="term" value="P:regulation of microtubule cytoskeleton organization"/>
    <property type="evidence" value="ECO:0007669"/>
    <property type="project" value="EnsemblFungi"/>
</dbReference>
<feature type="compositionally biased region" description="Basic residues" evidence="4">
    <location>
        <begin position="332"/>
        <end position="343"/>
    </location>
</feature>
<dbReference type="SUPFAM" id="SSF50978">
    <property type="entry name" value="WD40 repeat-like"/>
    <property type="match status" value="1"/>
</dbReference>
<dbReference type="GO" id="GO:0004860">
    <property type="term" value="F:protein kinase inhibitor activity"/>
    <property type="evidence" value="ECO:0000318"/>
    <property type="project" value="GO_Central"/>
</dbReference>
<dbReference type="InterPro" id="IPR036322">
    <property type="entry name" value="WD40_repeat_dom_sf"/>
</dbReference>
<gene>
    <name evidence="7" type="primary">skb15</name>
    <name evidence="6" type="ORF">SJAG_01821</name>
</gene>
<dbReference type="STRING" id="402676.B6JYZ8"/>
<dbReference type="InterPro" id="IPR015943">
    <property type="entry name" value="WD40/YVTN_repeat-like_dom_sf"/>
</dbReference>
<keyword evidence="6" id="KW-0418">Kinase</keyword>
<dbReference type="GO" id="GO:0032956">
    <property type="term" value="P:regulation of actin cytoskeleton organization"/>
    <property type="evidence" value="ECO:0007669"/>
    <property type="project" value="EnsemblFungi"/>
</dbReference>
<dbReference type="AlphaFoldDB" id="B6JYZ8"/>
<evidence type="ECO:0000256" key="3">
    <source>
        <dbReference type="PROSITE-ProRule" id="PRU00221"/>
    </source>
</evidence>
<evidence type="ECO:0000256" key="4">
    <source>
        <dbReference type="SAM" id="MobiDB-lite"/>
    </source>
</evidence>
<evidence type="ECO:0000313" key="7">
    <source>
        <dbReference type="JaponicusDB" id="SJAG_01821"/>
    </source>
</evidence>
<dbReference type="GO" id="GO:0000463">
    <property type="term" value="P:maturation of LSU-rRNA from tricistronic rRNA transcript (SSU-rRNA, 5.8S rRNA, LSU-rRNA)"/>
    <property type="evidence" value="ECO:0000318"/>
    <property type="project" value="GO_Central"/>
</dbReference>
<dbReference type="Gene3D" id="2.130.10.10">
    <property type="entry name" value="YVTN repeat-like/Quinoprotein amine dehydrogenase"/>
    <property type="match status" value="2"/>
</dbReference>
<dbReference type="GeneID" id="7048248"/>
<dbReference type="Proteomes" id="UP000001744">
    <property type="component" value="Unassembled WGS sequence"/>
</dbReference>
<feature type="compositionally biased region" description="Acidic residues" evidence="4">
    <location>
        <begin position="307"/>
        <end position="323"/>
    </location>
</feature>
<dbReference type="Pfam" id="PF12894">
    <property type="entry name" value="ANAPC4_WD40"/>
    <property type="match status" value="1"/>
</dbReference>
<feature type="repeat" description="WD" evidence="3">
    <location>
        <begin position="116"/>
        <end position="157"/>
    </location>
</feature>
<dbReference type="InterPro" id="IPR001680">
    <property type="entry name" value="WD40_rpt"/>
</dbReference>
<accession>B6JYZ8</accession>
<dbReference type="PROSITE" id="PS50082">
    <property type="entry name" value="WD_REPEATS_2"/>
    <property type="match status" value="2"/>
</dbReference>
<keyword evidence="1 3" id="KW-0853">WD repeat</keyword>
<keyword evidence="6" id="KW-0808">Transferase</keyword>
<dbReference type="JaponicusDB" id="SJAG_01821">
    <property type="gene designation" value="skb15"/>
</dbReference>
<dbReference type="OrthoDB" id="308449at2759"/>
<evidence type="ECO:0000313" key="6">
    <source>
        <dbReference type="EMBL" id="EEB06766.2"/>
    </source>
</evidence>
<dbReference type="InterPro" id="IPR051959">
    <property type="entry name" value="PAK1-Kinase_Regulator"/>
</dbReference>
<evidence type="ECO:0000259" key="5">
    <source>
        <dbReference type="Pfam" id="PF12894"/>
    </source>
</evidence>
<name>B6JYZ8_SCHJY</name>
<dbReference type="GO" id="GO:0005730">
    <property type="term" value="C:nucleolus"/>
    <property type="evidence" value="ECO:0000318"/>
    <property type="project" value="GO_Central"/>
</dbReference>
<feature type="repeat" description="WD" evidence="3">
    <location>
        <begin position="251"/>
        <end position="265"/>
    </location>
</feature>
<dbReference type="InterPro" id="IPR019775">
    <property type="entry name" value="WD40_repeat_CS"/>
</dbReference>
<organism evidence="6 8">
    <name type="scientific">Schizosaccharomyces japonicus (strain yFS275 / FY16936)</name>
    <name type="common">Fission yeast</name>
    <dbReference type="NCBI Taxonomy" id="402676"/>
    <lineage>
        <taxon>Eukaryota</taxon>
        <taxon>Fungi</taxon>
        <taxon>Dikarya</taxon>
        <taxon>Ascomycota</taxon>
        <taxon>Taphrinomycotina</taxon>
        <taxon>Schizosaccharomycetes</taxon>
        <taxon>Schizosaccharomycetales</taxon>
        <taxon>Schizosaccharomycetaceae</taxon>
        <taxon>Schizosaccharomyces</taxon>
    </lineage>
</organism>
<dbReference type="PANTHER" id="PTHR44675">
    <property type="entry name" value="PAK1 INTERACTING PROTEIN 1"/>
    <property type="match status" value="1"/>
</dbReference>
<dbReference type="EMBL" id="KE651168">
    <property type="protein sequence ID" value="EEB06766.2"/>
    <property type="molecule type" value="Genomic_DNA"/>
</dbReference>
<dbReference type="Pfam" id="PF00400">
    <property type="entry name" value="WD40"/>
    <property type="match status" value="2"/>
</dbReference>
<dbReference type="VEuPathDB" id="FungiDB:SJAG_01821"/>